<organism evidence="2">
    <name type="scientific">viral metagenome</name>
    <dbReference type="NCBI Taxonomy" id="1070528"/>
    <lineage>
        <taxon>unclassified sequences</taxon>
        <taxon>metagenomes</taxon>
        <taxon>organismal metagenomes</taxon>
    </lineage>
</organism>
<protein>
    <submittedName>
        <fullName evidence="2">Uncharacterized protein</fullName>
    </submittedName>
</protein>
<dbReference type="EMBL" id="MN740208">
    <property type="protein sequence ID" value="QHT93468.1"/>
    <property type="molecule type" value="Genomic_DNA"/>
</dbReference>
<feature type="transmembrane region" description="Helical" evidence="1">
    <location>
        <begin position="122"/>
        <end position="142"/>
    </location>
</feature>
<keyword evidence="1" id="KW-0472">Membrane</keyword>
<accession>A0A6C0IJX4</accession>
<feature type="transmembrane region" description="Helical" evidence="1">
    <location>
        <begin position="82"/>
        <end position="102"/>
    </location>
</feature>
<evidence type="ECO:0000256" key="1">
    <source>
        <dbReference type="SAM" id="Phobius"/>
    </source>
</evidence>
<sequence>MCKHCQCTCKMCQDCNCKMCKHCQCQCNKGDSKMSEAEKAEKMRVLSYYQSTLRNAGMFTTLALATLAAAHSAKQQKNMIGVYARYIASFMFIVLSLFVSWMLIKLDKEYQGKRDHIAEWDWIAPVLILTQVAIVIAIVFSFKKRLIKK</sequence>
<keyword evidence="1" id="KW-1133">Transmembrane helix</keyword>
<reference evidence="2" key="1">
    <citation type="journal article" date="2020" name="Nature">
        <title>Giant virus diversity and host interactions through global metagenomics.</title>
        <authorList>
            <person name="Schulz F."/>
            <person name="Roux S."/>
            <person name="Paez-Espino D."/>
            <person name="Jungbluth S."/>
            <person name="Walsh D.A."/>
            <person name="Denef V.J."/>
            <person name="McMahon K.D."/>
            <person name="Konstantinidis K.T."/>
            <person name="Eloe-Fadrosh E.A."/>
            <person name="Kyrpides N.C."/>
            <person name="Woyke T."/>
        </authorList>
    </citation>
    <scope>NUCLEOTIDE SEQUENCE</scope>
    <source>
        <strain evidence="2">GVMAG-M-3300024252-29</strain>
    </source>
</reference>
<name>A0A6C0IJX4_9ZZZZ</name>
<proteinExistence type="predicted"/>
<keyword evidence="1" id="KW-0812">Transmembrane</keyword>
<evidence type="ECO:0000313" key="2">
    <source>
        <dbReference type="EMBL" id="QHT93468.1"/>
    </source>
</evidence>
<dbReference type="AlphaFoldDB" id="A0A6C0IJX4"/>